<organism evidence="1 2">
    <name type="scientific">Tremella mesenterica</name>
    <name type="common">Jelly fungus</name>
    <dbReference type="NCBI Taxonomy" id="5217"/>
    <lineage>
        <taxon>Eukaryota</taxon>
        <taxon>Fungi</taxon>
        <taxon>Dikarya</taxon>
        <taxon>Basidiomycota</taxon>
        <taxon>Agaricomycotina</taxon>
        <taxon>Tremellomycetes</taxon>
        <taxon>Tremellales</taxon>
        <taxon>Tremellaceae</taxon>
        <taxon>Tremella</taxon>
    </lineage>
</organism>
<reference evidence="1 2" key="1">
    <citation type="submission" date="2016-06" db="EMBL/GenBank/DDBJ databases">
        <title>Evolution of pathogenesis and genome organization in the Tremellales.</title>
        <authorList>
            <person name="Cuomo C."/>
            <person name="Litvintseva A."/>
            <person name="Heitman J."/>
            <person name="Chen Y."/>
            <person name="Sun S."/>
            <person name="Springer D."/>
            <person name="Dromer F."/>
            <person name="Young S."/>
            <person name="Zeng Q."/>
            <person name="Chapman S."/>
            <person name="Gujja S."/>
            <person name="Saif S."/>
            <person name="Birren B."/>
        </authorList>
    </citation>
    <scope>NUCLEOTIDE SEQUENCE [LARGE SCALE GENOMIC DNA]</scope>
    <source>
        <strain evidence="1 2">ATCC 28783</strain>
    </source>
</reference>
<sequence length="113" mass="12690">MLDVLETVVNNIEKGIEENNLDGTVRALDLTGPGPFTDAVYRYLLAQYGVTPLDLVRRPEINTKIGDVILLPEWSFAQPAPQPNEWDFTGPSPTFRCVSHGFMGRWKKEGWGD</sequence>
<evidence type="ECO:0000313" key="2">
    <source>
        <dbReference type="Proteomes" id="UP000289152"/>
    </source>
</evidence>
<protein>
    <submittedName>
        <fullName evidence="1">Uncharacterized protein</fullName>
    </submittedName>
</protein>
<gene>
    <name evidence="1" type="ORF">M231_02165</name>
</gene>
<comment type="caution">
    <text evidence="1">The sequence shown here is derived from an EMBL/GenBank/DDBJ whole genome shotgun (WGS) entry which is preliminary data.</text>
</comment>
<dbReference type="VEuPathDB" id="FungiDB:TREMEDRAFT_58229"/>
<name>A0A4Q1BRC7_TREME</name>
<evidence type="ECO:0000313" key="1">
    <source>
        <dbReference type="EMBL" id="RXK40513.1"/>
    </source>
</evidence>
<dbReference type="PANTHER" id="PTHR31834:SF1">
    <property type="entry name" value="INITIATION-SPECIFIC ALPHA-1,6-MANNOSYLTRANSFERASE"/>
    <property type="match status" value="1"/>
</dbReference>
<dbReference type="InterPro" id="IPR039367">
    <property type="entry name" value="Och1-like"/>
</dbReference>
<proteinExistence type="predicted"/>
<dbReference type="EMBL" id="SDIL01000017">
    <property type="protein sequence ID" value="RXK40513.1"/>
    <property type="molecule type" value="Genomic_DNA"/>
</dbReference>
<dbReference type="OrthoDB" id="409543at2759"/>
<dbReference type="AlphaFoldDB" id="A0A4Q1BRC7"/>
<dbReference type="InParanoid" id="A0A4Q1BRC7"/>
<dbReference type="GO" id="GO:0000136">
    <property type="term" value="C:mannan polymerase complex"/>
    <property type="evidence" value="ECO:0007669"/>
    <property type="project" value="TreeGrafter"/>
</dbReference>
<dbReference type="GO" id="GO:0006487">
    <property type="term" value="P:protein N-linked glycosylation"/>
    <property type="evidence" value="ECO:0007669"/>
    <property type="project" value="TreeGrafter"/>
</dbReference>
<dbReference type="Proteomes" id="UP000289152">
    <property type="component" value="Unassembled WGS sequence"/>
</dbReference>
<dbReference type="PANTHER" id="PTHR31834">
    <property type="entry name" value="INITIATION-SPECIFIC ALPHA-1,6-MANNOSYLTRANSFERASE"/>
    <property type="match status" value="1"/>
</dbReference>
<accession>A0A4Q1BRC7</accession>
<dbReference type="GO" id="GO:0000009">
    <property type="term" value="F:alpha-1,6-mannosyltransferase activity"/>
    <property type="evidence" value="ECO:0007669"/>
    <property type="project" value="InterPro"/>
</dbReference>
<keyword evidence="2" id="KW-1185">Reference proteome</keyword>